<dbReference type="InterPro" id="IPR027417">
    <property type="entry name" value="P-loop_NTPase"/>
</dbReference>
<dbReference type="PANTHER" id="PTHR10605">
    <property type="entry name" value="HEPARAN SULFATE SULFOTRANSFERASE"/>
    <property type="match status" value="1"/>
</dbReference>
<feature type="chain" id="PRO_5044680554" description="Sulfotransferase" evidence="7">
    <location>
        <begin position="18"/>
        <end position="407"/>
    </location>
</feature>
<feature type="disulfide bond" evidence="5">
    <location>
        <begin position="356"/>
        <end position="365"/>
    </location>
</feature>
<dbReference type="SUPFAM" id="SSF52540">
    <property type="entry name" value="P-loop containing nucleoside triphosphate hydrolases"/>
    <property type="match status" value="1"/>
</dbReference>
<keyword evidence="1 6" id="KW-0808">Transferase</keyword>
<feature type="binding site" evidence="4">
    <location>
        <position position="247"/>
    </location>
    <ligand>
        <name>3'-phosphoadenylyl sulfate</name>
        <dbReference type="ChEBI" id="CHEBI:58339"/>
    </ligand>
</feature>
<dbReference type="AlphaFoldDB" id="A0A8C4QXL6"/>
<keyword evidence="7" id="KW-0732">Signal</keyword>
<dbReference type="InterPro" id="IPR037359">
    <property type="entry name" value="NST/OST"/>
</dbReference>
<dbReference type="FunFam" id="3.40.50.300:FF:002997">
    <property type="entry name" value="Sulfotransferase"/>
    <property type="match status" value="1"/>
</dbReference>
<name>A0A8C4QXL6_EPTBU</name>
<keyword evidence="2" id="KW-0325">Glycoprotein</keyword>
<keyword evidence="5" id="KW-1015">Disulfide bond</keyword>
<accession>A0A8C4QXL6</accession>
<evidence type="ECO:0000313" key="10">
    <source>
        <dbReference type="Proteomes" id="UP000694388"/>
    </source>
</evidence>
<feature type="signal peptide" evidence="7">
    <location>
        <begin position="1"/>
        <end position="17"/>
    </location>
</feature>
<dbReference type="OMA" id="PEFIQMW"/>
<feature type="domain" description="Sulfotransferase" evidence="8">
    <location>
        <begin position="157"/>
        <end position="361"/>
    </location>
</feature>
<comment type="similarity">
    <text evidence="6">Belongs to the sulfotransferase 1 family.</text>
</comment>
<feature type="binding site" evidence="4">
    <location>
        <position position="255"/>
    </location>
    <ligand>
        <name>3'-phosphoadenylyl sulfate</name>
        <dbReference type="ChEBI" id="CHEBI:58339"/>
    </ligand>
</feature>
<protein>
    <recommendedName>
        <fullName evidence="6">Sulfotransferase</fullName>
        <ecNumber evidence="6">2.8.2.-</ecNumber>
    </recommendedName>
</protein>
<dbReference type="PANTHER" id="PTHR10605:SF65">
    <property type="entry name" value="GH20068P"/>
    <property type="match status" value="1"/>
</dbReference>
<sequence>MLCLTLGLLCMALPVLGFPAPPASNFAKEDVKESWILGNGSLVSWISKDPGESAAWSERRQEMGIGEWIALKGIDTVEHLENSDGLWEENKINIPKGSGSTGKMTNWASLQPEGDITSVQGREDGMELGTVTRKTVEDAAMGLEPRTEGLRRNLPAAIIIGVRKGGTRALLEMLNLHPGVAVADNEVHFFDDDHNFARGLNWYREQMPMSHPKQITVEKTPAYFTSSIAPERIYRMDPGMRLLLIVRDPTERLISDYTQVFHNRVAQGKATAPFEDVAIRESRVNLEYRAVHRSLYDEHLKRWLTFFPRSHLHVVDGEQLVHNPPAEVAAAEQFLGLPSHVGPDSFYFNTSRGFFCLRNTTHERCLSESKGRPHPPVRWDVLQLLRDFFREHNHRFFRMVGQTFDWA</sequence>
<dbReference type="Gene3D" id="3.40.50.300">
    <property type="entry name" value="P-loop containing nucleotide triphosphate hydrolases"/>
    <property type="match status" value="1"/>
</dbReference>
<organism evidence="9 10">
    <name type="scientific">Eptatretus burgeri</name>
    <name type="common">Inshore hagfish</name>
    <dbReference type="NCBI Taxonomy" id="7764"/>
    <lineage>
        <taxon>Eukaryota</taxon>
        <taxon>Metazoa</taxon>
        <taxon>Chordata</taxon>
        <taxon>Craniata</taxon>
        <taxon>Vertebrata</taxon>
        <taxon>Cyclostomata</taxon>
        <taxon>Myxini</taxon>
        <taxon>Myxiniformes</taxon>
        <taxon>Myxinidae</taxon>
        <taxon>Eptatretinae</taxon>
        <taxon>Eptatretus</taxon>
    </lineage>
</organism>
<evidence type="ECO:0000256" key="4">
    <source>
        <dbReference type="PIRSR" id="PIRSR637359-2"/>
    </source>
</evidence>
<dbReference type="InterPro" id="IPR000863">
    <property type="entry name" value="Sulfotransferase_dom"/>
</dbReference>
<dbReference type="Ensembl" id="ENSEBUT00000021912.1">
    <property type="protein sequence ID" value="ENSEBUP00000021335.1"/>
    <property type="gene ID" value="ENSEBUG00000013189.1"/>
</dbReference>
<reference evidence="9" key="1">
    <citation type="submission" date="2025-05" db="UniProtKB">
        <authorList>
            <consortium name="Ensembl"/>
        </authorList>
    </citation>
    <scope>IDENTIFICATION</scope>
</reference>
<dbReference type="GeneTree" id="ENSGT00940000160449"/>
<dbReference type="Ensembl" id="ENSEBUT00000021925.1">
    <property type="protein sequence ID" value="ENSEBUP00000021348.1"/>
    <property type="gene ID" value="ENSEBUG00000013189.1"/>
</dbReference>
<evidence type="ECO:0000256" key="7">
    <source>
        <dbReference type="SAM" id="SignalP"/>
    </source>
</evidence>
<dbReference type="Proteomes" id="UP000694388">
    <property type="component" value="Unplaced"/>
</dbReference>
<evidence type="ECO:0000256" key="1">
    <source>
        <dbReference type="ARBA" id="ARBA00022679"/>
    </source>
</evidence>
<feature type="binding site" evidence="4">
    <location>
        <begin position="370"/>
        <end position="374"/>
    </location>
    <ligand>
        <name>3'-phosphoadenylyl sulfate</name>
        <dbReference type="ChEBI" id="CHEBI:58339"/>
    </ligand>
</feature>
<evidence type="ECO:0000313" key="9">
    <source>
        <dbReference type="Ensembl" id="ENSEBUP00000021348.1"/>
    </source>
</evidence>
<feature type="active site" description="For sulfotransferase activity" evidence="3">
    <location>
        <position position="164"/>
    </location>
</feature>
<evidence type="ECO:0000256" key="3">
    <source>
        <dbReference type="PIRSR" id="PIRSR637359-1"/>
    </source>
</evidence>
<dbReference type="GO" id="GO:0008467">
    <property type="term" value="F:[heparan sulfate]-glucosamine 3-sulfotransferase activity"/>
    <property type="evidence" value="ECO:0007669"/>
    <property type="project" value="TreeGrafter"/>
</dbReference>
<proteinExistence type="inferred from homology"/>
<evidence type="ECO:0000256" key="6">
    <source>
        <dbReference type="RuleBase" id="RU361155"/>
    </source>
</evidence>
<dbReference type="EC" id="2.8.2.-" evidence="6"/>
<evidence type="ECO:0000256" key="5">
    <source>
        <dbReference type="PIRSR" id="PIRSR637359-3"/>
    </source>
</evidence>
<dbReference type="Pfam" id="PF00685">
    <property type="entry name" value="Sulfotransfer_1"/>
    <property type="match status" value="1"/>
</dbReference>
<evidence type="ECO:0000259" key="8">
    <source>
        <dbReference type="Pfam" id="PF00685"/>
    </source>
</evidence>
<evidence type="ECO:0000256" key="2">
    <source>
        <dbReference type="ARBA" id="ARBA00023180"/>
    </source>
</evidence>
<feature type="binding site" evidence="4">
    <location>
        <begin position="164"/>
        <end position="168"/>
    </location>
    <ligand>
        <name>3'-phosphoadenylyl sulfate</name>
        <dbReference type="ChEBI" id="CHEBI:58339"/>
    </ligand>
</feature>
<keyword evidence="10" id="KW-1185">Reference proteome</keyword>